<name>A0ABT5U1V6_9MICO</name>
<organism evidence="2 3">
    <name type="scientific">Georgenia halotolerans</name>
    <dbReference type="NCBI Taxonomy" id="3028317"/>
    <lineage>
        <taxon>Bacteria</taxon>
        <taxon>Bacillati</taxon>
        <taxon>Actinomycetota</taxon>
        <taxon>Actinomycetes</taxon>
        <taxon>Micrococcales</taxon>
        <taxon>Bogoriellaceae</taxon>
        <taxon>Georgenia</taxon>
    </lineage>
</organism>
<accession>A0ABT5U1V6</accession>
<reference evidence="2" key="1">
    <citation type="submission" date="2023-02" db="EMBL/GenBank/DDBJ databases">
        <title>Georgenia sp.10Sc9-8, isolated from a soil sample collected from the Taklamakan desert.</title>
        <authorList>
            <person name="Liu S."/>
        </authorList>
    </citation>
    <scope>NUCLEOTIDE SEQUENCE</scope>
    <source>
        <strain evidence="2">10Sc9-8</strain>
    </source>
</reference>
<comment type="caution">
    <text evidence="2">The sequence shown here is derived from an EMBL/GenBank/DDBJ whole genome shotgun (WGS) entry which is preliminary data.</text>
</comment>
<feature type="domain" description="N-acetyltransferase" evidence="1">
    <location>
        <begin position="31"/>
        <end position="203"/>
    </location>
</feature>
<proteinExistence type="predicted"/>
<gene>
    <name evidence="2" type="ORF">PU560_13125</name>
</gene>
<dbReference type="Gene3D" id="3.40.630.30">
    <property type="match status" value="1"/>
</dbReference>
<dbReference type="Pfam" id="PF00583">
    <property type="entry name" value="Acetyltransf_1"/>
    <property type="match status" value="1"/>
</dbReference>
<dbReference type="InterPro" id="IPR000182">
    <property type="entry name" value="GNAT_dom"/>
</dbReference>
<evidence type="ECO:0000259" key="1">
    <source>
        <dbReference type="PROSITE" id="PS51186"/>
    </source>
</evidence>
<evidence type="ECO:0000313" key="3">
    <source>
        <dbReference type="Proteomes" id="UP001165561"/>
    </source>
</evidence>
<evidence type="ECO:0000313" key="2">
    <source>
        <dbReference type="EMBL" id="MDD9207400.1"/>
    </source>
</evidence>
<dbReference type="CDD" id="cd04301">
    <property type="entry name" value="NAT_SF"/>
    <property type="match status" value="1"/>
</dbReference>
<dbReference type="EMBL" id="JARACI010001098">
    <property type="protein sequence ID" value="MDD9207400.1"/>
    <property type="molecule type" value="Genomic_DNA"/>
</dbReference>
<sequence length="382" mass="41148">MPTIVELAVPHLVPAVPGWAVRGWADVSRAALVEVLGHDDFADPPAASLAAYANQKHTRKAVLLALSGPAGAGGTVPAAADDPGDAAAGDPADVLGYARLDLPLDDNRHLAWIEIAVRAAVRRQGVATALWAAAEERVRRAGRDVVTAWTVHGSERPADGDVVRAPTGAGEVRRRDPAASFALARGFALEQVERHSTLALPVAGDRLAAWRSGAQAQAGPDYRIVQWVDRTPDRWVTASAELQRRMSVDVPLAGLDVHEEVWDEARVRDADVARARAGSRYVLSAVEHLATGSLVAFTQIDLPQDRPTVALQDNTLVHGDHRGRRLGLLVKAANLELLARVQPEVRRLHTWNAAENRHMLAINELMGFRTAGTEGSWQLRLT</sequence>
<dbReference type="SUPFAM" id="SSF55729">
    <property type="entry name" value="Acyl-CoA N-acyltransferases (Nat)"/>
    <property type="match status" value="2"/>
</dbReference>
<dbReference type="PROSITE" id="PS51186">
    <property type="entry name" value="GNAT"/>
    <property type="match status" value="1"/>
</dbReference>
<keyword evidence="3" id="KW-1185">Reference proteome</keyword>
<dbReference type="InterPro" id="IPR016181">
    <property type="entry name" value="Acyl_CoA_acyltransferase"/>
</dbReference>
<dbReference type="Proteomes" id="UP001165561">
    <property type="component" value="Unassembled WGS sequence"/>
</dbReference>
<protein>
    <submittedName>
        <fullName evidence="2">GNAT family N-acetyltransferase</fullName>
    </submittedName>
</protein>